<accession>A0ACB8RUH1</accession>
<dbReference type="EMBL" id="MU275905">
    <property type="protein sequence ID" value="KAI0047421.1"/>
    <property type="molecule type" value="Genomic_DNA"/>
</dbReference>
<reference evidence="1" key="2">
    <citation type="journal article" date="2022" name="New Phytol.">
        <title>Evolutionary transition to the ectomycorrhizal habit in the genomes of a hyperdiverse lineage of mushroom-forming fungi.</title>
        <authorList>
            <person name="Looney B."/>
            <person name="Miyauchi S."/>
            <person name="Morin E."/>
            <person name="Drula E."/>
            <person name="Courty P.E."/>
            <person name="Kohler A."/>
            <person name="Kuo A."/>
            <person name="LaButti K."/>
            <person name="Pangilinan J."/>
            <person name="Lipzen A."/>
            <person name="Riley R."/>
            <person name="Andreopoulos W."/>
            <person name="He G."/>
            <person name="Johnson J."/>
            <person name="Nolan M."/>
            <person name="Tritt A."/>
            <person name="Barry K.W."/>
            <person name="Grigoriev I.V."/>
            <person name="Nagy L.G."/>
            <person name="Hibbett D."/>
            <person name="Henrissat B."/>
            <person name="Matheny P.B."/>
            <person name="Labbe J."/>
            <person name="Martin F.M."/>
        </authorList>
    </citation>
    <scope>NUCLEOTIDE SEQUENCE</scope>
    <source>
        <strain evidence="1">FP105234-sp</strain>
    </source>
</reference>
<comment type="caution">
    <text evidence="1">The sequence shown here is derived from an EMBL/GenBank/DDBJ whole genome shotgun (WGS) entry which is preliminary data.</text>
</comment>
<keyword evidence="2" id="KW-1185">Reference proteome</keyword>
<name>A0ACB8RUH1_9AGAM</name>
<evidence type="ECO:0000313" key="2">
    <source>
        <dbReference type="Proteomes" id="UP000814033"/>
    </source>
</evidence>
<protein>
    <submittedName>
        <fullName evidence="1">Alpha/beta-hydrolase</fullName>
    </submittedName>
</protein>
<proteinExistence type="predicted"/>
<organism evidence="1 2">
    <name type="scientific">Auriscalpium vulgare</name>
    <dbReference type="NCBI Taxonomy" id="40419"/>
    <lineage>
        <taxon>Eukaryota</taxon>
        <taxon>Fungi</taxon>
        <taxon>Dikarya</taxon>
        <taxon>Basidiomycota</taxon>
        <taxon>Agaricomycotina</taxon>
        <taxon>Agaricomycetes</taxon>
        <taxon>Russulales</taxon>
        <taxon>Auriscalpiaceae</taxon>
        <taxon>Auriscalpium</taxon>
    </lineage>
</organism>
<sequence length="342" mass="37234">MQTTEFFFPGNLADGALTMAVKRYTPVAVANNRENAEAVSMLFTHNVGTHKETWQPTIERLFELQAATLGSKIFIAEAWVIDSPNHGHAGVLNERAFLERPNGISAHECGRGVQTLFNSGLMRAGIKCIGVGHSAGACVIVLSTMGYHVADLPLASIILIEPAMLTQEIAAKAVAEPAMAMVAVIKAAQARRDVWASRDEAEQYFRRRLPWSRWLPAVLQQFVEHGLKNLPSLTHPGQTNGVTLACTKTQEIAGYVYYQDGMDAMNRFEEIAATIPTHCILGSEIDVVPEAVHNACIEAGRSSVQRIAGAGHLVVQEKPAELASAIWRALKQTDFEPVSARL</sequence>
<gene>
    <name evidence="1" type="ORF">FA95DRAFT_1559144</name>
</gene>
<reference evidence="1" key="1">
    <citation type="submission" date="2021-02" db="EMBL/GenBank/DDBJ databases">
        <authorList>
            <consortium name="DOE Joint Genome Institute"/>
            <person name="Ahrendt S."/>
            <person name="Looney B.P."/>
            <person name="Miyauchi S."/>
            <person name="Morin E."/>
            <person name="Drula E."/>
            <person name="Courty P.E."/>
            <person name="Chicoki N."/>
            <person name="Fauchery L."/>
            <person name="Kohler A."/>
            <person name="Kuo A."/>
            <person name="Labutti K."/>
            <person name="Pangilinan J."/>
            <person name="Lipzen A."/>
            <person name="Riley R."/>
            <person name="Andreopoulos W."/>
            <person name="He G."/>
            <person name="Johnson J."/>
            <person name="Barry K.W."/>
            <person name="Grigoriev I.V."/>
            <person name="Nagy L."/>
            <person name="Hibbett D."/>
            <person name="Henrissat B."/>
            <person name="Matheny P.B."/>
            <person name="Labbe J."/>
            <person name="Martin F."/>
        </authorList>
    </citation>
    <scope>NUCLEOTIDE SEQUENCE</scope>
    <source>
        <strain evidence="1">FP105234-sp</strain>
    </source>
</reference>
<dbReference type="Proteomes" id="UP000814033">
    <property type="component" value="Unassembled WGS sequence"/>
</dbReference>
<evidence type="ECO:0000313" key="1">
    <source>
        <dbReference type="EMBL" id="KAI0047421.1"/>
    </source>
</evidence>